<name>A0A3D8Y7L4_9BACT</name>
<organism evidence="2 3">
    <name type="scientific">Dyadobacter luteus</name>
    <dbReference type="NCBI Taxonomy" id="2259619"/>
    <lineage>
        <taxon>Bacteria</taxon>
        <taxon>Pseudomonadati</taxon>
        <taxon>Bacteroidota</taxon>
        <taxon>Cytophagia</taxon>
        <taxon>Cytophagales</taxon>
        <taxon>Spirosomataceae</taxon>
        <taxon>Dyadobacter</taxon>
    </lineage>
</organism>
<evidence type="ECO:0000313" key="2">
    <source>
        <dbReference type="EMBL" id="REA59039.1"/>
    </source>
</evidence>
<evidence type="ECO:0000256" key="1">
    <source>
        <dbReference type="SAM" id="Phobius"/>
    </source>
</evidence>
<keyword evidence="3" id="KW-1185">Reference proteome</keyword>
<comment type="caution">
    <text evidence="2">The sequence shown here is derived from an EMBL/GenBank/DDBJ whole genome shotgun (WGS) entry which is preliminary data.</text>
</comment>
<proteinExistence type="predicted"/>
<dbReference type="Proteomes" id="UP000256373">
    <property type="component" value="Unassembled WGS sequence"/>
</dbReference>
<dbReference type="AlphaFoldDB" id="A0A3D8Y7L4"/>
<feature type="transmembrane region" description="Helical" evidence="1">
    <location>
        <begin position="84"/>
        <end position="104"/>
    </location>
</feature>
<keyword evidence="1" id="KW-1133">Transmembrane helix</keyword>
<dbReference type="OrthoDB" id="2678466at2"/>
<feature type="transmembrane region" description="Helical" evidence="1">
    <location>
        <begin position="50"/>
        <end position="72"/>
    </location>
</feature>
<evidence type="ECO:0000313" key="3">
    <source>
        <dbReference type="Proteomes" id="UP000256373"/>
    </source>
</evidence>
<feature type="transmembrane region" description="Helical" evidence="1">
    <location>
        <begin position="116"/>
        <end position="139"/>
    </location>
</feature>
<accession>A0A3D8Y7L4</accession>
<dbReference type="RefSeq" id="WP_115832496.1">
    <property type="nucleotide sequence ID" value="NZ_QNUL01000017.1"/>
</dbReference>
<reference evidence="2 3" key="1">
    <citation type="submission" date="2018-07" db="EMBL/GenBank/DDBJ databases">
        <title>Dyadobacter roseus sp. nov., isolated from rose rhizosphere soil.</title>
        <authorList>
            <person name="Chen L."/>
        </authorList>
    </citation>
    <scope>NUCLEOTIDE SEQUENCE [LARGE SCALE GENOMIC DNA]</scope>
    <source>
        <strain evidence="2 3">RS19</strain>
    </source>
</reference>
<keyword evidence="1" id="KW-0812">Transmembrane</keyword>
<protein>
    <submittedName>
        <fullName evidence="2">Uncharacterized protein</fullName>
    </submittedName>
</protein>
<keyword evidence="1" id="KW-0472">Membrane</keyword>
<feature type="transmembrane region" description="Helical" evidence="1">
    <location>
        <begin position="6"/>
        <end position="29"/>
    </location>
</feature>
<sequence>MHNLFTYLPASLFLAGLAQLVLVAGSVAIPKVLGWNKELARVQPLIRQMFWTYAAYILVINFYFGSLSVVAVDELMNKSFLAQVITGFIAVYWISRVLVQFFYFDRSSFPAGVLNQLAEVVLTCLFIALAVIYSLVFYFNLNVL</sequence>
<gene>
    <name evidence="2" type="ORF">DSL64_18950</name>
</gene>
<dbReference type="EMBL" id="QNUL01000017">
    <property type="protein sequence ID" value="REA59039.1"/>
    <property type="molecule type" value="Genomic_DNA"/>
</dbReference>